<evidence type="ECO:0000313" key="1">
    <source>
        <dbReference type="EMBL" id="AOP35070.1"/>
    </source>
</evidence>
<gene>
    <name evidence="1" type="ORF">A0128_15195</name>
</gene>
<dbReference type="AlphaFoldDB" id="A0A1D7UZS2"/>
<accession>A0A1D7UZS2</accession>
<organism evidence="1 2">
    <name type="scientific">Leptospira tipperaryensis</name>
    <dbReference type="NCBI Taxonomy" id="2564040"/>
    <lineage>
        <taxon>Bacteria</taxon>
        <taxon>Pseudomonadati</taxon>
        <taxon>Spirochaetota</taxon>
        <taxon>Spirochaetia</taxon>
        <taxon>Leptospirales</taxon>
        <taxon>Leptospiraceae</taxon>
        <taxon>Leptospira</taxon>
    </lineage>
</organism>
<proteinExistence type="predicted"/>
<sequence>MNKCFSRKIYFRFVQNLGTREILSKIRDGSGTYIAHSKNLNRNSCFFLKKSSEPSMELSFLFLSSDSPWRSYS</sequence>
<dbReference type="KEGG" id="laj:A0128_15195"/>
<name>A0A1D7UZS2_9LEPT</name>
<evidence type="ECO:0000313" key="2">
    <source>
        <dbReference type="Proteomes" id="UP000094197"/>
    </source>
</evidence>
<dbReference type="EMBL" id="CP015217">
    <property type="protein sequence ID" value="AOP35070.1"/>
    <property type="molecule type" value="Genomic_DNA"/>
</dbReference>
<reference evidence="1 2" key="1">
    <citation type="submission" date="2016-04" db="EMBL/GenBank/DDBJ databases">
        <title>Complete genome seqeunce of Leptospira alstonii serovar Room22.</title>
        <authorList>
            <person name="Nally J.E."/>
            <person name="Bayles D.O."/>
            <person name="Hurley D."/>
            <person name="Fanning S."/>
            <person name="McMahon B.J."/>
            <person name="Arent Z."/>
        </authorList>
    </citation>
    <scope>NUCLEOTIDE SEQUENCE [LARGE SCALE GENOMIC DNA]</scope>
    <source>
        <strain evidence="1 2">GWTS #1</strain>
    </source>
</reference>
<keyword evidence="2" id="KW-1185">Reference proteome</keyword>
<dbReference type="Proteomes" id="UP000094197">
    <property type="component" value="Chromosome 1"/>
</dbReference>
<protein>
    <submittedName>
        <fullName evidence="1">Uncharacterized protein</fullName>
    </submittedName>
</protein>